<sequence length="399" mass="43669">MTDRAPTLESDEMLPDYAGRGLVNLMQSVAAACGVRAARYPPLTLALPRALGEARNLLLLVIDGMGEALLQQAGHGTQLLAHLVGTLTSVFPSTTAAAVTTLLTGFAPAQHGLTGWHIHFAEAGSVLAVLPLTRRVVRPYQCEWPALPPLKDLFHCRGLFGALDRRSHVVSPEAIADSVFNRFHTRDAQSHAYSGRDALFDCVAEIARGGGRRKYIYAYYDGLDSLSHRVGAYGDAAATELRQLDAGFARLLQRIEGSDTIVLVTADHGFIDSPEARGIDLAEHPELSAMLAQPLCGEPRAAYCYVEPRHSDAFEDYVTRRLGHALRCVRSDVLVRSGWFGPGVPNSRLAGRVGTHTLVMRDNWTIRDWLEGERRYRQIGVHGGLSQREMQVPLIAAHR</sequence>
<dbReference type="SUPFAM" id="SSF53649">
    <property type="entry name" value="Alkaline phosphatase-like"/>
    <property type="match status" value="1"/>
</dbReference>
<comment type="caution">
    <text evidence="1">The sequence shown here is derived from an EMBL/GenBank/DDBJ whole genome shotgun (WGS) entry which is preliminary data.</text>
</comment>
<evidence type="ECO:0000313" key="2">
    <source>
        <dbReference type="Proteomes" id="UP000807785"/>
    </source>
</evidence>
<protein>
    <submittedName>
        <fullName evidence="1">Alkaline phosphatase family protein</fullName>
    </submittedName>
</protein>
<dbReference type="InterPro" id="IPR017850">
    <property type="entry name" value="Alkaline_phosphatase_core_sf"/>
</dbReference>
<dbReference type="AlphaFoldDB" id="A0A9D7E4E1"/>
<evidence type="ECO:0000313" key="1">
    <source>
        <dbReference type="EMBL" id="MBK6973864.1"/>
    </source>
</evidence>
<dbReference type="Proteomes" id="UP000807785">
    <property type="component" value="Unassembled WGS sequence"/>
</dbReference>
<dbReference type="Pfam" id="PF01663">
    <property type="entry name" value="Phosphodiest"/>
    <property type="match status" value="1"/>
</dbReference>
<accession>A0A9D7E4E1</accession>
<name>A0A9D7E4E1_9PROT</name>
<dbReference type="PROSITE" id="PS51257">
    <property type="entry name" value="PROKAR_LIPOPROTEIN"/>
    <property type="match status" value="1"/>
</dbReference>
<dbReference type="InterPro" id="IPR002591">
    <property type="entry name" value="Phosphodiest/P_Trfase"/>
</dbReference>
<dbReference type="EMBL" id="JADJEV010000004">
    <property type="protein sequence ID" value="MBK6973864.1"/>
    <property type="molecule type" value="Genomic_DNA"/>
</dbReference>
<gene>
    <name evidence="1" type="ORF">IPH26_13330</name>
</gene>
<dbReference type="Gene3D" id="3.40.720.10">
    <property type="entry name" value="Alkaline Phosphatase, subunit A"/>
    <property type="match status" value="1"/>
</dbReference>
<reference evidence="1" key="1">
    <citation type="submission" date="2020-10" db="EMBL/GenBank/DDBJ databases">
        <title>Connecting structure to function with the recovery of over 1000 high-quality activated sludge metagenome-assembled genomes encoding full-length rRNA genes using long-read sequencing.</title>
        <authorList>
            <person name="Singleton C.M."/>
            <person name="Petriglieri F."/>
            <person name="Kristensen J.M."/>
            <person name="Kirkegaard R.H."/>
            <person name="Michaelsen T.Y."/>
            <person name="Andersen M.H."/>
            <person name="Karst S.M."/>
            <person name="Dueholm M.S."/>
            <person name="Nielsen P.H."/>
            <person name="Albertsen M."/>
        </authorList>
    </citation>
    <scope>NUCLEOTIDE SEQUENCE</scope>
    <source>
        <strain evidence="1">Bjer_18-Q3-R1-45_BAT3C.347</strain>
    </source>
</reference>
<organism evidence="1 2">
    <name type="scientific">Candidatus Methylophosphatis roskildensis</name>
    <dbReference type="NCBI Taxonomy" id="2899263"/>
    <lineage>
        <taxon>Bacteria</taxon>
        <taxon>Pseudomonadati</taxon>
        <taxon>Pseudomonadota</taxon>
        <taxon>Betaproteobacteria</taxon>
        <taxon>Nitrosomonadales</taxon>
        <taxon>Sterolibacteriaceae</taxon>
        <taxon>Candidatus Methylophosphatis</taxon>
    </lineage>
</organism>
<proteinExistence type="predicted"/>